<keyword evidence="7" id="KW-0093">Biotin biosynthesis</keyword>
<dbReference type="EC" id="2.3.1.47" evidence="5"/>
<comment type="pathway">
    <text evidence="2">Cofactor biosynthesis; biotin biosynthesis.</text>
</comment>
<evidence type="ECO:0000259" key="13">
    <source>
        <dbReference type="Pfam" id="PF00155"/>
    </source>
</evidence>
<evidence type="ECO:0000256" key="2">
    <source>
        <dbReference type="ARBA" id="ARBA00004746"/>
    </source>
</evidence>
<evidence type="ECO:0000256" key="4">
    <source>
        <dbReference type="ARBA" id="ARBA00011738"/>
    </source>
</evidence>
<protein>
    <recommendedName>
        <fullName evidence="5">8-amino-7-oxononanoate synthase</fullName>
        <ecNumber evidence="5">2.3.1.47</ecNumber>
    </recommendedName>
    <alternativeName>
        <fullName evidence="9">7-keto-8-amino-pelargonic acid synthase</fullName>
    </alternativeName>
    <alternativeName>
        <fullName evidence="10">8-amino-7-ketopelargonate synthase</fullName>
    </alternativeName>
</protein>
<feature type="domain" description="Aminotransferase class I/classII large" evidence="13">
    <location>
        <begin position="40"/>
        <end position="379"/>
    </location>
</feature>
<dbReference type="Gene3D" id="3.40.640.10">
    <property type="entry name" value="Type I PLP-dependent aspartate aminotransferase-like (Major domain)"/>
    <property type="match status" value="1"/>
</dbReference>
<dbReference type="SUPFAM" id="SSF53383">
    <property type="entry name" value="PLP-dependent transferases"/>
    <property type="match status" value="1"/>
</dbReference>
<dbReference type="PROSITE" id="PS00599">
    <property type="entry name" value="AA_TRANSFER_CLASS_2"/>
    <property type="match status" value="1"/>
</dbReference>
<organism evidence="14 15">
    <name type="scientific">Candidatus Providencia siddallii</name>
    <dbReference type="NCBI Taxonomy" id="1715285"/>
    <lineage>
        <taxon>Bacteria</taxon>
        <taxon>Pseudomonadati</taxon>
        <taxon>Pseudomonadota</taxon>
        <taxon>Gammaproteobacteria</taxon>
        <taxon>Enterobacterales</taxon>
        <taxon>Morganellaceae</taxon>
        <taxon>Providencia</taxon>
    </lineage>
</organism>
<reference evidence="14" key="1">
    <citation type="submission" date="2024-04" db="EMBL/GenBank/DDBJ databases">
        <authorList>
            <person name="Manzano-Marin A."/>
            <person name="Manzano-Marin A."/>
            <person name="Alejandro Manzano Marin A."/>
        </authorList>
    </citation>
    <scope>NUCLEOTIDE SEQUENCE [LARGE SCALE GENOMIC DNA]</scope>
    <source>
        <strain evidence="14">TABTEA</strain>
    </source>
</reference>
<dbReference type="InterPro" id="IPR050087">
    <property type="entry name" value="AON_synthase_class-II"/>
</dbReference>
<evidence type="ECO:0000256" key="3">
    <source>
        <dbReference type="ARBA" id="ARBA00010008"/>
    </source>
</evidence>
<accession>A0ABP1CD91</accession>
<comment type="similarity">
    <text evidence="3">Belongs to the class-II pyridoxal-phosphate-dependent aminotransferase family. BioF subfamily.</text>
</comment>
<evidence type="ECO:0000256" key="11">
    <source>
        <dbReference type="ARBA" id="ARBA00047715"/>
    </source>
</evidence>
<dbReference type="EMBL" id="OZ034688">
    <property type="protein sequence ID" value="CAL1329013.1"/>
    <property type="molecule type" value="Genomic_DNA"/>
</dbReference>
<dbReference type="CDD" id="cd06454">
    <property type="entry name" value="KBL_like"/>
    <property type="match status" value="1"/>
</dbReference>
<gene>
    <name evidence="14" type="primary">bioF</name>
    <name evidence="14" type="ORF">PRHACTZTBTEA_077</name>
</gene>
<evidence type="ECO:0000256" key="12">
    <source>
        <dbReference type="RuleBase" id="RU003693"/>
    </source>
</evidence>
<dbReference type="Gene3D" id="3.90.1150.10">
    <property type="entry name" value="Aspartate Aminotransferase, domain 1"/>
    <property type="match status" value="1"/>
</dbReference>
<evidence type="ECO:0000256" key="9">
    <source>
        <dbReference type="ARBA" id="ARBA00032610"/>
    </source>
</evidence>
<evidence type="ECO:0000256" key="10">
    <source>
        <dbReference type="ARBA" id="ARBA00033381"/>
    </source>
</evidence>
<dbReference type="RefSeq" id="WP_341765071.1">
    <property type="nucleotide sequence ID" value="NZ_OZ034688.1"/>
</dbReference>
<dbReference type="PANTHER" id="PTHR13693">
    <property type="entry name" value="CLASS II AMINOTRANSFERASE/8-AMINO-7-OXONONANOATE SYNTHASE"/>
    <property type="match status" value="1"/>
</dbReference>
<dbReference type="PANTHER" id="PTHR13693:SF100">
    <property type="entry name" value="8-AMINO-7-OXONONANOATE SYNTHASE"/>
    <property type="match status" value="1"/>
</dbReference>
<dbReference type="InterPro" id="IPR015421">
    <property type="entry name" value="PyrdxlP-dep_Trfase_major"/>
</dbReference>
<dbReference type="InterPro" id="IPR015424">
    <property type="entry name" value="PyrdxlP-dep_Trfase"/>
</dbReference>
<proteinExistence type="inferred from homology"/>
<dbReference type="Proteomes" id="UP001497533">
    <property type="component" value="Chromosome"/>
</dbReference>
<sequence length="386" mass="43649">MNWENFLKTNIQKRKLTSIWRERFCIDKSNSRTVSFQGKTYLNFSSNDYLGISHNKNVIDTWKSSVNKYGIGSCSSGHVIGYTAAHRNLEYELAEWLGYSNSLLFISGFAANQSVITSLMNKNDRIFLDKLSHASIVEACIFSNSKFRRFQHNNPFSLKHMIQNSSLGKTLVVTEGVFSMDGDIAPIDQLYNITNEYRAWLMIDDAHGIGVIGKDGRGSSDIFNIKPEILIVTFGKAFGLSGAAVLCNKDTANFLIQYARHLIYSTSMPPAQAETLSEIIRQIKNSDFARAKLSYNIKYFRNNFNLKNIKLSKSVTAIQPLIIGNNDQCLQLSKFLRDKKSIWVQSIRPPTVPLNSSRIRITLSALHQKKDIDALLEALNDFVFVS</sequence>
<evidence type="ECO:0000256" key="5">
    <source>
        <dbReference type="ARBA" id="ARBA00013187"/>
    </source>
</evidence>
<dbReference type="Pfam" id="PF00155">
    <property type="entry name" value="Aminotran_1_2"/>
    <property type="match status" value="1"/>
</dbReference>
<comment type="catalytic activity">
    <reaction evidence="11">
        <text>6-carboxyhexanoyl-[ACP] + L-alanine + H(+) = (8S)-8-amino-7-oxononanoate + holo-[ACP] + CO2</text>
        <dbReference type="Rhea" id="RHEA:42288"/>
        <dbReference type="Rhea" id="RHEA-COMP:9685"/>
        <dbReference type="Rhea" id="RHEA-COMP:9955"/>
        <dbReference type="ChEBI" id="CHEBI:15378"/>
        <dbReference type="ChEBI" id="CHEBI:16526"/>
        <dbReference type="ChEBI" id="CHEBI:57972"/>
        <dbReference type="ChEBI" id="CHEBI:64479"/>
        <dbReference type="ChEBI" id="CHEBI:78846"/>
        <dbReference type="ChEBI" id="CHEBI:149468"/>
        <dbReference type="EC" id="2.3.1.47"/>
    </reaction>
</comment>
<evidence type="ECO:0000256" key="7">
    <source>
        <dbReference type="ARBA" id="ARBA00022756"/>
    </source>
</evidence>
<comment type="subunit">
    <text evidence="4">Homodimer.</text>
</comment>
<dbReference type="InterPro" id="IPR001917">
    <property type="entry name" value="Aminotrans_II_pyridoxalP_BS"/>
</dbReference>
<evidence type="ECO:0000313" key="14">
    <source>
        <dbReference type="EMBL" id="CAL1329013.1"/>
    </source>
</evidence>
<evidence type="ECO:0000256" key="8">
    <source>
        <dbReference type="ARBA" id="ARBA00022898"/>
    </source>
</evidence>
<dbReference type="InterPro" id="IPR015422">
    <property type="entry name" value="PyrdxlP-dep_Trfase_small"/>
</dbReference>
<keyword evidence="6 14" id="KW-0808">Transferase</keyword>
<evidence type="ECO:0000256" key="6">
    <source>
        <dbReference type="ARBA" id="ARBA00022679"/>
    </source>
</evidence>
<dbReference type="InterPro" id="IPR004839">
    <property type="entry name" value="Aminotransferase_I/II_large"/>
</dbReference>
<keyword evidence="8 12" id="KW-0663">Pyridoxal phosphate</keyword>
<name>A0ABP1CD91_9GAMM</name>
<keyword evidence="14" id="KW-0012">Acyltransferase</keyword>
<comment type="cofactor">
    <cofactor evidence="1 12">
        <name>pyridoxal 5'-phosphate</name>
        <dbReference type="ChEBI" id="CHEBI:597326"/>
    </cofactor>
</comment>
<keyword evidence="15" id="KW-1185">Reference proteome</keyword>
<evidence type="ECO:0000313" key="15">
    <source>
        <dbReference type="Proteomes" id="UP001497533"/>
    </source>
</evidence>
<evidence type="ECO:0000256" key="1">
    <source>
        <dbReference type="ARBA" id="ARBA00001933"/>
    </source>
</evidence>
<dbReference type="GO" id="GO:0008710">
    <property type="term" value="F:8-amino-7-oxononanoate synthase activity"/>
    <property type="evidence" value="ECO:0007669"/>
    <property type="project" value="UniProtKB-EC"/>
</dbReference>